<gene>
    <name evidence="2" type="ORF">D0C36_14625</name>
</gene>
<dbReference type="EMBL" id="QWDC01000002">
    <property type="protein sequence ID" value="RFZ92645.1"/>
    <property type="molecule type" value="Genomic_DNA"/>
</dbReference>
<accession>A0A372NTT1</accession>
<evidence type="ECO:0000256" key="1">
    <source>
        <dbReference type="SAM" id="SignalP"/>
    </source>
</evidence>
<evidence type="ECO:0008006" key="4">
    <source>
        <dbReference type="Google" id="ProtNLM"/>
    </source>
</evidence>
<reference evidence="2 3" key="1">
    <citation type="submission" date="2018-08" db="EMBL/GenBank/DDBJ databases">
        <title>Mucilaginibacter sp. MYSH2.</title>
        <authorList>
            <person name="Seo T."/>
        </authorList>
    </citation>
    <scope>NUCLEOTIDE SEQUENCE [LARGE SCALE GENOMIC DNA]</scope>
    <source>
        <strain evidence="2 3">MYSH2</strain>
    </source>
</reference>
<comment type="caution">
    <text evidence="2">The sequence shown here is derived from an EMBL/GenBank/DDBJ whole genome shotgun (WGS) entry which is preliminary data.</text>
</comment>
<organism evidence="2 3">
    <name type="scientific">Mucilaginibacter conchicola</name>
    <dbReference type="NCBI Taxonomy" id="2303333"/>
    <lineage>
        <taxon>Bacteria</taxon>
        <taxon>Pseudomonadati</taxon>
        <taxon>Bacteroidota</taxon>
        <taxon>Sphingobacteriia</taxon>
        <taxon>Sphingobacteriales</taxon>
        <taxon>Sphingobacteriaceae</taxon>
        <taxon>Mucilaginibacter</taxon>
    </lineage>
</organism>
<evidence type="ECO:0000313" key="2">
    <source>
        <dbReference type="EMBL" id="RFZ92645.1"/>
    </source>
</evidence>
<name>A0A372NTT1_9SPHI</name>
<feature type="signal peptide" evidence="1">
    <location>
        <begin position="1"/>
        <end position="23"/>
    </location>
</feature>
<feature type="chain" id="PRO_5017043480" description="Carboxypeptidase regulatory-like domain-containing protein" evidence="1">
    <location>
        <begin position="24"/>
        <end position="233"/>
    </location>
</feature>
<proteinExistence type="predicted"/>
<dbReference type="AlphaFoldDB" id="A0A372NTT1"/>
<sequence>MNRKTLSLILSAILIATTFSLQAAARIINIAGLVVDSQTLSPVVSAEIYDDATHKLLGSTNSDGYYKVAIHYDRPGEIFFKLRVVKTGYRSSTQNEHWGNMNDGAKSIMYFGLQQKGSKIESFSSLNAVGPKGSIEYADVLNGFSSLKERRGFDNQLAHAKRGNQHIFVMVDDTPYLVNNTGWIKLTSADDNVLIDDKKVIPANKLNGAVKRSKIKWMSPVTDSRAGFAVHTH</sequence>
<evidence type="ECO:0000313" key="3">
    <source>
        <dbReference type="Proteomes" id="UP000264217"/>
    </source>
</evidence>
<keyword evidence="1" id="KW-0732">Signal</keyword>
<dbReference type="RefSeq" id="WP_117392354.1">
    <property type="nucleotide sequence ID" value="NZ_QWDC01000002.1"/>
</dbReference>
<dbReference type="OrthoDB" id="794927at2"/>
<dbReference type="Proteomes" id="UP000264217">
    <property type="component" value="Unassembled WGS sequence"/>
</dbReference>
<keyword evidence="3" id="KW-1185">Reference proteome</keyword>
<protein>
    <recommendedName>
        <fullName evidence="4">Carboxypeptidase regulatory-like domain-containing protein</fullName>
    </recommendedName>
</protein>